<accession>A0ACD5UUI6</accession>
<organism evidence="1 2">
    <name type="scientific">Avena sativa</name>
    <name type="common">Oat</name>
    <dbReference type="NCBI Taxonomy" id="4498"/>
    <lineage>
        <taxon>Eukaryota</taxon>
        <taxon>Viridiplantae</taxon>
        <taxon>Streptophyta</taxon>
        <taxon>Embryophyta</taxon>
        <taxon>Tracheophyta</taxon>
        <taxon>Spermatophyta</taxon>
        <taxon>Magnoliopsida</taxon>
        <taxon>Liliopsida</taxon>
        <taxon>Poales</taxon>
        <taxon>Poaceae</taxon>
        <taxon>BOP clade</taxon>
        <taxon>Pooideae</taxon>
        <taxon>Poodae</taxon>
        <taxon>Poeae</taxon>
        <taxon>Poeae Chloroplast Group 1 (Aveneae type)</taxon>
        <taxon>Aveninae</taxon>
        <taxon>Avena</taxon>
    </lineage>
</organism>
<dbReference type="EnsemblPlants" id="AVESA.00010b.r2.2CG0313230.1">
    <property type="protein sequence ID" value="AVESA.00010b.r2.2CG0313230.1.CDS"/>
    <property type="gene ID" value="AVESA.00010b.r2.2CG0313230"/>
</dbReference>
<protein>
    <submittedName>
        <fullName evidence="1">Uncharacterized protein</fullName>
    </submittedName>
</protein>
<reference evidence="1" key="2">
    <citation type="submission" date="2025-09" db="UniProtKB">
        <authorList>
            <consortium name="EnsemblPlants"/>
        </authorList>
    </citation>
    <scope>IDENTIFICATION</scope>
</reference>
<keyword evidence="2" id="KW-1185">Reference proteome</keyword>
<dbReference type="Proteomes" id="UP001732700">
    <property type="component" value="Chromosome 2C"/>
</dbReference>
<evidence type="ECO:0000313" key="2">
    <source>
        <dbReference type="Proteomes" id="UP001732700"/>
    </source>
</evidence>
<evidence type="ECO:0000313" key="1">
    <source>
        <dbReference type="EnsemblPlants" id="AVESA.00010b.r2.2CG0313230.1.CDS"/>
    </source>
</evidence>
<proteinExistence type="predicted"/>
<name>A0ACD5UUI6_AVESA</name>
<sequence length="530" mass="59144">MCWCAALSAAPVAGGQRTPPFSRRSHRRRGNSIRAEAPPGGEAQRKKVAVAGAGWAGLAAAHHLVKQGYEVTLFAADSGPTEEVGLRGFWYPYRNIFSLVDELGISPFTGWTKAAYYSPQGLAVEFPVFHDQPRLPAPFGIFAYPEFPGLPLIDRLTSIPVLSAVIDFDNTDTAWRKYDTMTARELFKMFGCSQRLYKEVFEPAIWASLFAPGEECSAAATVGMLYYYMLSHQENSDFVLCRREVEDKIFSPWLKSLELKGLRFIANTVPTSLTINKDTECISGVICGEEVYDTDAFVLATGLSPLQSIIRNSPFLQSRQEFTDLLYLSTIDVVSVKLWFDKKVTIPKAANICSSFDDLSGWIFFDLTSVYDDYCDEPGTVVEAEFYNASHLLPLNDQQISTEASGRLINCIRDFEGATVIQQCVRRSPRSAMHFLPGSYKHTVRGTTSIPNLFIAGDWIVNRHGSFSKEKAYVTGLEAANMTVDYFGNGDFAKIIAVEGDEPHIETLRDLNRRANELKTQIPFSDFFLQ</sequence>
<reference evidence="1" key="1">
    <citation type="submission" date="2021-05" db="EMBL/GenBank/DDBJ databases">
        <authorList>
            <person name="Scholz U."/>
            <person name="Mascher M."/>
            <person name="Fiebig A."/>
        </authorList>
    </citation>
    <scope>NUCLEOTIDE SEQUENCE [LARGE SCALE GENOMIC DNA]</scope>
</reference>